<organism evidence="2 3">
    <name type="scientific">Hoeflea prorocentri</name>
    <dbReference type="NCBI Taxonomy" id="1922333"/>
    <lineage>
        <taxon>Bacteria</taxon>
        <taxon>Pseudomonadati</taxon>
        <taxon>Pseudomonadota</taxon>
        <taxon>Alphaproteobacteria</taxon>
        <taxon>Hyphomicrobiales</taxon>
        <taxon>Rhizobiaceae</taxon>
        <taxon>Hoeflea</taxon>
    </lineage>
</organism>
<comment type="caution">
    <text evidence="2">The sequence shown here is derived from an EMBL/GenBank/DDBJ whole genome shotgun (WGS) entry which is preliminary data.</text>
</comment>
<reference evidence="2" key="1">
    <citation type="submission" date="2022-11" db="EMBL/GenBank/DDBJ databases">
        <title>Draft genome sequence of Hoeflea poritis E7-10 and Hoeflea prorocentri PM5-8, separated from scleractinian coral Porites lutea and marine dinoflagellate.</title>
        <authorList>
            <person name="Zhang G."/>
            <person name="Wei Q."/>
            <person name="Cai L."/>
        </authorList>
    </citation>
    <scope>NUCLEOTIDE SEQUENCE</scope>
    <source>
        <strain evidence="2">PM5-8</strain>
    </source>
</reference>
<feature type="domain" description="AMP-dependent synthetase/ligase" evidence="1">
    <location>
        <begin position="8"/>
        <end position="348"/>
    </location>
</feature>
<dbReference type="Gene3D" id="3.40.50.12780">
    <property type="entry name" value="N-terminal domain of ligase-like"/>
    <property type="match status" value="1"/>
</dbReference>
<gene>
    <name evidence="2" type="ORF">OQ273_19650</name>
</gene>
<dbReference type="PANTHER" id="PTHR43767">
    <property type="entry name" value="LONG-CHAIN-FATTY-ACID--COA LIGASE"/>
    <property type="match status" value="1"/>
</dbReference>
<accession>A0A9X3UKI9</accession>
<name>A0A9X3UKI9_9HYPH</name>
<dbReference type="SUPFAM" id="SSF56801">
    <property type="entry name" value="Acetyl-CoA synthetase-like"/>
    <property type="match status" value="1"/>
</dbReference>
<evidence type="ECO:0000313" key="2">
    <source>
        <dbReference type="EMBL" id="MDA5400798.1"/>
    </source>
</evidence>
<dbReference type="InterPro" id="IPR042099">
    <property type="entry name" value="ANL_N_sf"/>
</dbReference>
<dbReference type="PANTHER" id="PTHR43767:SF1">
    <property type="entry name" value="NONRIBOSOMAL PEPTIDE SYNTHASE PES1 (EUROFUNG)-RELATED"/>
    <property type="match status" value="1"/>
</dbReference>
<proteinExistence type="predicted"/>
<dbReference type="InterPro" id="IPR000873">
    <property type="entry name" value="AMP-dep_synth/lig_dom"/>
</dbReference>
<dbReference type="Proteomes" id="UP001151234">
    <property type="component" value="Unassembled WGS sequence"/>
</dbReference>
<dbReference type="AlphaFoldDB" id="A0A9X3UKI9"/>
<evidence type="ECO:0000313" key="3">
    <source>
        <dbReference type="Proteomes" id="UP001151234"/>
    </source>
</evidence>
<keyword evidence="3" id="KW-1185">Reference proteome</keyword>
<evidence type="ECO:0000259" key="1">
    <source>
        <dbReference type="Pfam" id="PF00501"/>
    </source>
</evidence>
<dbReference type="EMBL" id="JAPJZI010000001">
    <property type="protein sequence ID" value="MDA5400798.1"/>
    <property type="molecule type" value="Genomic_DNA"/>
</dbReference>
<sequence length="473" mass="50980">MTTILDAFAKAVERHGSRPAIIEGGGRSVTYDALDRRARALAAGFAARGIGRGDRVLMAMPVGIDLYACLAGLWQIGATVVFPEPAMGLAGLRHAARATQPKAFLASGWYRWLGLLVPELRRLQLRLSPQEGGPETLPPATVLTEDTALISFTSGSTGAPKAIARSHAFMMAQNDAISPLLDSGSGEERDLVAFPVFVLVCLSLGVTSVLPSWKISRHDKAAAERIHRQIETFRVTRLLVPPVICETLSHADRLPPLNAILTGGGPVFPDTMRRLNRLQPDMRMVAVYGSTEAEPIAHLDYEHVDQADLELMKTGSGLLAGTPVGPVDILLEDGEILVAGPHVNEAYLDPAHDAETKVSRNGRIFHRTGDAARLDDSGRLWLLGRTKARIDGIDPFAVETAARFWPGVGRSALAEIDGEPVLAVAGDASRLAEWSDAAGSLGVASVRHVRNIPLDRRHRSKTDYVALERMLKT</sequence>
<dbReference type="InterPro" id="IPR050237">
    <property type="entry name" value="ATP-dep_AMP-bd_enzyme"/>
</dbReference>
<dbReference type="RefSeq" id="WP_267992614.1">
    <property type="nucleotide sequence ID" value="NZ_JAPJZI010000001.1"/>
</dbReference>
<protein>
    <submittedName>
        <fullName evidence="2">AMP-binding protein</fullName>
    </submittedName>
</protein>
<dbReference type="InterPro" id="IPR020845">
    <property type="entry name" value="AMP-binding_CS"/>
</dbReference>
<dbReference type="Pfam" id="PF00501">
    <property type="entry name" value="AMP-binding"/>
    <property type="match status" value="1"/>
</dbReference>
<dbReference type="PROSITE" id="PS00455">
    <property type="entry name" value="AMP_BINDING"/>
    <property type="match status" value="1"/>
</dbReference>